<evidence type="ECO:0000313" key="2">
    <source>
        <dbReference type="EMBL" id="EET59722.1"/>
    </source>
</evidence>
<dbReference type="Proteomes" id="UP000005561">
    <property type="component" value="Unassembled WGS sequence"/>
</dbReference>
<organism evidence="2 3">
    <name type="scientific">Marvinbryantia formatexigens DSM 14469</name>
    <dbReference type="NCBI Taxonomy" id="478749"/>
    <lineage>
        <taxon>Bacteria</taxon>
        <taxon>Bacillati</taxon>
        <taxon>Bacillota</taxon>
        <taxon>Clostridia</taxon>
        <taxon>Lachnospirales</taxon>
        <taxon>Lachnospiraceae</taxon>
        <taxon>Marvinbryantia</taxon>
    </lineage>
</organism>
<dbReference type="EMBL" id="ACCL02000016">
    <property type="protein sequence ID" value="EET59722.1"/>
    <property type="molecule type" value="Genomic_DNA"/>
</dbReference>
<keyword evidence="3" id="KW-1185">Reference proteome</keyword>
<evidence type="ECO:0000313" key="3">
    <source>
        <dbReference type="Proteomes" id="UP000005561"/>
    </source>
</evidence>
<accession>C6LI67</accession>
<proteinExistence type="predicted"/>
<keyword evidence="1" id="KW-0812">Transmembrane</keyword>
<evidence type="ECO:0000256" key="1">
    <source>
        <dbReference type="SAM" id="Phobius"/>
    </source>
</evidence>
<feature type="transmembrane region" description="Helical" evidence="1">
    <location>
        <begin position="67"/>
        <end position="87"/>
    </location>
</feature>
<reference evidence="2" key="1">
    <citation type="submission" date="2009-07" db="EMBL/GenBank/DDBJ databases">
        <authorList>
            <person name="Weinstock G."/>
            <person name="Sodergren E."/>
            <person name="Clifton S."/>
            <person name="Fulton L."/>
            <person name="Fulton B."/>
            <person name="Courtney L."/>
            <person name="Fronick C."/>
            <person name="Harrison M."/>
            <person name="Strong C."/>
            <person name="Farmer C."/>
            <person name="Delahaunty K."/>
            <person name="Markovic C."/>
            <person name="Hall O."/>
            <person name="Minx P."/>
            <person name="Tomlinson C."/>
            <person name="Mitreva M."/>
            <person name="Nelson J."/>
            <person name="Hou S."/>
            <person name="Wollam A."/>
            <person name="Pepin K.H."/>
            <person name="Johnson M."/>
            <person name="Bhonagiri V."/>
            <person name="Nash W.E."/>
            <person name="Warren W."/>
            <person name="Chinwalla A."/>
            <person name="Mardis E.R."/>
            <person name="Wilson R.K."/>
        </authorList>
    </citation>
    <scope>NUCLEOTIDE SEQUENCE [LARGE SCALE GENOMIC DNA]</scope>
    <source>
        <strain evidence="2">DSM 14469</strain>
    </source>
</reference>
<name>C6LI67_9FIRM</name>
<keyword evidence="1" id="KW-1133">Transmembrane helix</keyword>
<keyword evidence="1" id="KW-0472">Membrane</keyword>
<gene>
    <name evidence="2" type="ORF">BRYFOR_08338</name>
</gene>
<comment type="caution">
    <text evidence="2">The sequence shown here is derived from an EMBL/GenBank/DDBJ whole genome shotgun (WGS) entry which is preliminary data.</text>
</comment>
<dbReference type="AlphaFoldDB" id="C6LI67"/>
<protein>
    <submittedName>
        <fullName evidence="2">Uncharacterized protein</fullName>
    </submittedName>
</protein>
<feature type="transmembrane region" description="Helical" evidence="1">
    <location>
        <begin position="39"/>
        <end position="61"/>
    </location>
</feature>
<sequence>MAGRNAARDFRKEEENMTGKLYELFHTKYHMSQSGAGRLTAFAGMTAGAAAGALLGCLPVLPAEPLTLAAGGLLLGFAVVGMGLLNVRE</sequence>
<dbReference type="STRING" id="168384.SAMN05660368_02629"/>